<evidence type="ECO:0000313" key="6">
    <source>
        <dbReference type="Proteomes" id="UP000029221"/>
    </source>
</evidence>
<dbReference type="SUPFAM" id="SSF52972">
    <property type="entry name" value="ITPase-like"/>
    <property type="match status" value="1"/>
</dbReference>
<dbReference type="InterPro" id="IPR003697">
    <property type="entry name" value="Maf-like"/>
</dbReference>
<organism evidence="5 6">
    <name type="scientific">Nonlabens tegetincola</name>
    <dbReference type="NCBI Taxonomy" id="323273"/>
    <lineage>
        <taxon>Bacteria</taxon>
        <taxon>Pseudomonadati</taxon>
        <taxon>Bacteroidota</taxon>
        <taxon>Flavobacteriia</taxon>
        <taxon>Flavobacteriales</taxon>
        <taxon>Flavobacteriaceae</taxon>
        <taxon>Nonlabens</taxon>
    </lineage>
</organism>
<comment type="cofactor">
    <cofactor evidence="1 4">
        <name>a divalent metal cation</name>
        <dbReference type="ChEBI" id="CHEBI:60240"/>
    </cofactor>
</comment>
<feature type="site" description="Important for substrate specificity" evidence="4">
    <location>
        <position position="78"/>
    </location>
</feature>
<dbReference type="Gene3D" id="3.90.950.10">
    <property type="match status" value="1"/>
</dbReference>
<dbReference type="GO" id="GO:0036221">
    <property type="term" value="F:UTP diphosphatase activity"/>
    <property type="evidence" value="ECO:0007669"/>
    <property type="project" value="RHEA"/>
</dbReference>
<evidence type="ECO:0000256" key="3">
    <source>
        <dbReference type="ARBA" id="ARBA00023080"/>
    </source>
</evidence>
<dbReference type="AlphaFoldDB" id="A0A090Q1R7"/>
<comment type="caution">
    <text evidence="5">The sequence shown here is derived from an EMBL/GenBank/DDBJ whole genome shotgun (WGS) entry which is preliminary data.</text>
</comment>
<dbReference type="GO" id="GO:0005737">
    <property type="term" value="C:cytoplasm"/>
    <property type="evidence" value="ECO:0007669"/>
    <property type="project" value="UniProtKB-SubCell"/>
</dbReference>
<feature type="site" description="Important for substrate specificity" evidence="4">
    <location>
        <position position="160"/>
    </location>
</feature>
<name>A0A090Q1R7_9FLAO</name>
<keyword evidence="2 4" id="KW-0378">Hydrolase</keyword>
<accession>A0A090Q1R7</accession>
<keyword evidence="6" id="KW-1185">Reference proteome</keyword>
<proteinExistence type="inferred from homology"/>
<comment type="caution">
    <text evidence="4">Lacks conserved residue(s) required for the propagation of feature annotation.</text>
</comment>
<dbReference type="EC" id="3.6.1.9" evidence="4"/>
<dbReference type="InterPro" id="IPR029001">
    <property type="entry name" value="ITPase-like_fam"/>
</dbReference>
<dbReference type="PANTHER" id="PTHR43213">
    <property type="entry name" value="BIFUNCTIONAL DTTP/UTP PYROPHOSPHATASE/METHYLTRANSFERASE PROTEIN-RELATED"/>
    <property type="match status" value="1"/>
</dbReference>
<reference evidence="5" key="1">
    <citation type="journal article" date="2014" name="Genome Announc.">
        <title>Draft Genome Sequences of Marine Flavobacterium Nonlabens Strains NR17, NR24, NR27, NR32, NR33, and Ara13.</title>
        <authorList>
            <person name="Nakanishi M."/>
            <person name="Meirelles P."/>
            <person name="Suzuki R."/>
            <person name="Takatani N."/>
            <person name="Mino S."/>
            <person name="Suda W."/>
            <person name="Oshima K."/>
            <person name="Hattori M."/>
            <person name="Ohkuma M."/>
            <person name="Hosokawa M."/>
            <person name="Miyashita K."/>
            <person name="Thompson F.L."/>
            <person name="Niwa A."/>
            <person name="Sawabe T."/>
            <person name="Sawabe T."/>
        </authorList>
    </citation>
    <scope>NUCLEOTIDE SEQUENCE [LARGE SCALE GENOMIC DNA]</scope>
    <source>
        <strain evidence="5">JCM 19294</strain>
    </source>
</reference>
<dbReference type="Proteomes" id="UP000029221">
    <property type="component" value="Unassembled WGS sequence"/>
</dbReference>
<keyword evidence="3 4" id="KW-0546">Nucleotide metabolism</keyword>
<evidence type="ECO:0000256" key="2">
    <source>
        <dbReference type="ARBA" id="ARBA00022801"/>
    </source>
</evidence>
<dbReference type="GO" id="GO:0036218">
    <property type="term" value="F:dTTP diphosphatase activity"/>
    <property type="evidence" value="ECO:0007669"/>
    <property type="project" value="RHEA"/>
</dbReference>
<dbReference type="EMBL" id="BBML01000004">
    <property type="protein sequence ID" value="GAK96989.1"/>
    <property type="molecule type" value="Genomic_DNA"/>
</dbReference>
<comment type="catalytic activity">
    <reaction evidence="4">
        <text>dTTP + H2O = dTMP + diphosphate + H(+)</text>
        <dbReference type="Rhea" id="RHEA:28534"/>
        <dbReference type="ChEBI" id="CHEBI:15377"/>
        <dbReference type="ChEBI" id="CHEBI:15378"/>
        <dbReference type="ChEBI" id="CHEBI:33019"/>
        <dbReference type="ChEBI" id="CHEBI:37568"/>
        <dbReference type="ChEBI" id="CHEBI:63528"/>
        <dbReference type="EC" id="3.6.1.9"/>
    </reaction>
</comment>
<dbReference type="eggNOG" id="COG0424">
    <property type="taxonomic scope" value="Bacteria"/>
</dbReference>
<dbReference type="GO" id="GO:0009117">
    <property type="term" value="P:nucleotide metabolic process"/>
    <property type="evidence" value="ECO:0007669"/>
    <property type="project" value="UniProtKB-KW"/>
</dbReference>
<dbReference type="Pfam" id="PF02545">
    <property type="entry name" value="Maf"/>
    <property type="match status" value="1"/>
</dbReference>
<dbReference type="CDD" id="cd00555">
    <property type="entry name" value="Maf"/>
    <property type="match status" value="1"/>
</dbReference>
<feature type="active site" description="Proton acceptor" evidence="4">
    <location>
        <position position="77"/>
    </location>
</feature>
<evidence type="ECO:0000256" key="4">
    <source>
        <dbReference type="HAMAP-Rule" id="MF_00528"/>
    </source>
</evidence>
<dbReference type="STRING" id="319236.BST91_03830"/>
<dbReference type="PANTHER" id="PTHR43213:SF5">
    <property type="entry name" value="BIFUNCTIONAL DTTP_UTP PYROPHOSPHATASE_METHYLTRANSFERASE PROTEIN-RELATED"/>
    <property type="match status" value="1"/>
</dbReference>
<protein>
    <recommendedName>
        <fullName evidence="4">dTTP/UTP pyrophosphatase</fullName>
        <shortName evidence="4">dTTPase/UTPase</shortName>
        <ecNumber evidence="4">3.6.1.9</ecNumber>
    </recommendedName>
    <alternativeName>
        <fullName evidence="4">Nucleoside triphosphate pyrophosphatase</fullName>
    </alternativeName>
    <alternativeName>
        <fullName evidence="4">Nucleotide pyrophosphatase</fullName>
        <shortName evidence="4">Nucleotide PPase</shortName>
    </alternativeName>
</protein>
<evidence type="ECO:0000313" key="5">
    <source>
        <dbReference type="EMBL" id="GAK96989.1"/>
    </source>
</evidence>
<comment type="subcellular location">
    <subcellularLocation>
        <location evidence="4">Cytoplasm</location>
    </subcellularLocation>
</comment>
<comment type="function">
    <text evidence="4">Nucleoside triphosphate pyrophosphatase that hydrolyzes dTTP and UTP. May have a dual role in cell division arrest and in preventing the incorporation of modified nucleotides into cellular nucleic acids.</text>
</comment>
<dbReference type="NCBIfam" id="TIGR00172">
    <property type="entry name" value="maf"/>
    <property type="match status" value="1"/>
</dbReference>
<evidence type="ECO:0000256" key="1">
    <source>
        <dbReference type="ARBA" id="ARBA00001968"/>
    </source>
</evidence>
<sequence length="193" mass="22419">MLKEKYLDTNIILASQSPRRQELLKGLDLDFDIQTRPVEEIYDKALKEEHITNFLSQLKASAFNGILQEKDLLITSDTIVWLDNQALGKPKTTEHAIEMLTAMSGKKHKVFTSVCFTSTQRQDTIYDCTSVYFKKLSKEEIEYYVHTYKPYDRAGSYGIQDWIGYTGIEKLEGCYYNVMGLPLPKVYEYLKNR</sequence>
<dbReference type="RefSeq" id="WP_042278548.1">
    <property type="nucleotide sequence ID" value="NZ_BBML01000004.1"/>
</dbReference>
<dbReference type="PIRSF" id="PIRSF006305">
    <property type="entry name" value="Maf"/>
    <property type="match status" value="1"/>
</dbReference>
<gene>
    <name evidence="5" type="ORF">JCM19294_495</name>
</gene>
<comment type="similarity">
    <text evidence="4">Belongs to the Maf family. YhdE subfamily.</text>
</comment>
<feature type="site" description="Important for substrate specificity" evidence="4">
    <location>
        <position position="19"/>
    </location>
</feature>
<dbReference type="HAMAP" id="MF_00528">
    <property type="entry name" value="Maf"/>
    <property type="match status" value="1"/>
</dbReference>
<keyword evidence="4" id="KW-0963">Cytoplasm</keyword>
<comment type="catalytic activity">
    <reaction evidence="4">
        <text>UTP + H2O = UMP + diphosphate + H(+)</text>
        <dbReference type="Rhea" id="RHEA:29395"/>
        <dbReference type="ChEBI" id="CHEBI:15377"/>
        <dbReference type="ChEBI" id="CHEBI:15378"/>
        <dbReference type="ChEBI" id="CHEBI:33019"/>
        <dbReference type="ChEBI" id="CHEBI:46398"/>
        <dbReference type="ChEBI" id="CHEBI:57865"/>
        <dbReference type="EC" id="3.6.1.9"/>
    </reaction>
</comment>